<evidence type="ECO:0008006" key="4">
    <source>
        <dbReference type="Google" id="ProtNLM"/>
    </source>
</evidence>
<organism evidence="2 3">
    <name type="scientific">Trichoderma asperellum (strain ATCC 204424 / CBS 433.97 / NBRC 101777)</name>
    <dbReference type="NCBI Taxonomy" id="1042311"/>
    <lineage>
        <taxon>Eukaryota</taxon>
        <taxon>Fungi</taxon>
        <taxon>Dikarya</taxon>
        <taxon>Ascomycota</taxon>
        <taxon>Pezizomycotina</taxon>
        <taxon>Sordariomycetes</taxon>
        <taxon>Hypocreomycetidae</taxon>
        <taxon>Hypocreales</taxon>
        <taxon>Hypocreaceae</taxon>
        <taxon>Trichoderma</taxon>
    </lineage>
</organism>
<feature type="chain" id="PRO_5015691307" description="Hydrophobin" evidence="1">
    <location>
        <begin position="23"/>
        <end position="106"/>
    </location>
</feature>
<evidence type="ECO:0000313" key="2">
    <source>
        <dbReference type="EMBL" id="PTB45305.1"/>
    </source>
</evidence>
<sequence length="106" mass="11066">MVRVLARIWMGVVGAAAAAVSAEPGGMIHDCALDGTSGACCLCSYGLKELSSTRVGEETVGCAIAIFSLPHFVVASKRKVQISLQKKKICPIQLVESLTMDPAAKC</sequence>
<accession>A0A2T3ZKH3</accession>
<protein>
    <recommendedName>
        <fullName evidence="4">Hydrophobin</fullName>
    </recommendedName>
</protein>
<reference evidence="2 3" key="1">
    <citation type="submission" date="2016-07" db="EMBL/GenBank/DDBJ databases">
        <title>Multiple horizontal gene transfer events from other fungi enriched the ability of initially mycotrophic Trichoderma (Ascomycota) to feed on dead plant biomass.</title>
        <authorList>
            <consortium name="DOE Joint Genome Institute"/>
            <person name="Aerts A."/>
            <person name="Atanasova L."/>
            <person name="Chenthamara K."/>
            <person name="Zhang J."/>
            <person name="Grujic M."/>
            <person name="Henrissat B."/>
            <person name="Kuo A."/>
            <person name="Salamov A."/>
            <person name="Lipzen A."/>
            <person name="Labutti K."/>
            <person name="Barry K."/>
            <person name="Miao Y."/>
            <person name="Rahimi M.J."/>
            <person name="Shen Q."/>
            <person name="Grigoriev I.V."/>
            <person name="Kubicek C.P."/>
            <person name="Druzhinina I.S."/>
        </authorList>
    </citation>
    <scope>NUCLEOTIDE SEQUENCE [LARGE SCALE GENOMIC DNA]</scope>
    <source>
        <strain evidence="2 3">CBS 433.97</strain>
    </source>
</reference>
<evidence type="ECO:0000256" key="1">
    <source>
        <dbReference type="SAM" id="SignalP"/>
    </source>
</evidence>
<dbReference type="AlphaFoldDB" id="A0A2T3ZKH3"/>
<proteinExistence type="predicted"/>
<gene>
    <name evidence="2" type="ORF">M441DRAFT_314258</name>
</gene>
<dbReference type="Proteomes" id="UP000240493">
    <property type="component" value="Unassembled WGS sequence"/>
</dbReference>
<name>A0A2T3ZKH3_TRIA4</name>
<dbReference type="EMBL" id="KZ679257">
    <property type="protein sequence ID" value="PTB45305.1"/>
    <property type="molecule type" value="Genomic_DNA"/>
</dbReference>
<evidence type="ECO:0000313" key="3">
    <source>
        <dbReference type="Proteomes" id="UP000240493"/>
    </source>
</evidence>
<keyword evidence="1" id="KW-0732">Signal</keyword>
<feature type="signal peptide" evidence="1">
    <location>
        <begin position="1"/>
        <end position="22"/>
    </location>
</feature>
<keyword evidence="3" id="KW-1185">Reference proteome</keyword>